<evidence type="ECO:0000313" key="8">
    <source>
        <dbReference type="EMBL" id="RRT46850.1"/>
    </source>
</evidence>
<comment type="subcellular location">
    <subcellularLocation>
        <location evidence="1">Nucleus</location>
    </subcellularLocation>
</comment>
<dbReference type="PANTHER" id="PTHR13581:SF5">
    <property type="entry name" value="MRG_MORF4L-BINDING PROTEIN"/>
    <property type="match status" value="1"/>
</dbReference>
<dbReference type="EMBL" id="AMZH03014916">
    <property type="protein sequence ID" value="RRT46850.1"/>
    <property type="molecule type" value="Genomic_DNA"/>
</dbReference>
<comment type="caution">
    <text evidence="8">The sequence shown here is derived from an EMBL/GenBank/DDBJ whole genome shotgun (WGS) entry which is preliminary data.</text>
</comment>
<keyword evidence="4" id="KW-0805">Transcription regulation</keyword>
<comment type="similarity">
    <text evidence="2">Belongs to the EAF7 family.</text>
</comment>
<keyword evidence="5" id="KW-0804">Transcription</keyword>
<dbReference type="GO" id="GO:0035267">
    <property type="term" value="C:NuA4 histone acetyltransferase complex"/>
    <property type="evidence" value="ECO:0007669"/>
    <property type="project" value="TreeGrafter"/>
</dbReference>
<dbReference type="InterPro" id="IPR012423">
    <property type="entry name" value="Eaf7/MRGBP"/>
</dbReference>
<protein>
    <submittedName>
        <fullName evidence="8">Uncharacterized protein</fullName>
    </submittedName>
</protein>
<evidence type="ECO:0000256" key="6">
    <source>
        <dbReference type="ARBA" id="ARBA00023242"/>
    </source>
</evidence>
<keyword evidence="6" id="KW-0539">Nucleus</keyword>
<organism evidence="8 9">
    <name type="scientific">Ensete ventricosum</name>
    <name type="common">Abyssinian banana</name>
    <name type="synonym">Musa ensete</name>
    <dbReference type="NCBI Taxonomy" id="4639"/>
    <lineage>
        <taxon>Eukaryota</taxon>
        <taxon>Viridiplantae</taxon>
        <taxon>Streptophyta</taxon>
        <taxon>Embryophyta</taxon>
        <taxon>Tracheophyta</taxon>
        <taxon>Spermatophyta</taxon>
        <taxon>Magnoliopsida</taxon>
        <taxon>Liliopsida</taxon>
        <taxon>Zingiberales</taxon>
        <taxon>Musaceae</taxon>
        <taxon>Ensete</taxon>
    </lineage>
</organism>
<sequence>MEAAGEEEQDGLSVHSPGQAPPSSASSLPKVLCPFLCLSLCRSLVHRIELLLNAHNCAGIHRHFVLYGLMEYLRRRSFISCSCSFDRNFSAEEVLQLLDRFYNLELLKPDDEEAEIFREDDFSLPQSFFIKDEQ</sequence>
<reference evidence="8 9" key="1">
    <citation type="journal article" date="2014" name="Agronomy (Basel)">
        <title>A Draft Genome Sequence for Ensete ventricosum, the Drought-Tolerant Tree Against Hunger.</title>
        <authorList>
            <person name="Harrison J."/>
            <person name="Moore K.A."/>
            <person name="Paszkiewicz K."/>
            <person name="Jones T."/>
            <person name="Grant M."/>
            <person name="Ambacheew D."/>
            <person name="Muzemil S."/>
            <person name="Studholme D.J."/>
        </authorList>
    </citation>
    <scope>NUCLEOTIDE SEQUENCE [LARGE SCALE GENOMIC DNA]</scope>
</reference>
<dbReference type="GO" id="GO:0005634">
    <property type="term" value="C:nucleus"/>
    <property type="evidence" value="ECO:0007669"/>
    <property type="project" value="UniProtKB-SubCell"/>
</dbReference>
<evidence type="ECO:0000256" key="1">
    <source>
        <dbReference type="ARBA" id="ARBA00004123"/>
    </source>
</evidence>
<keyword evidence="3" id="KW-0156">Chromatin regulator</keyword>
<evidence type="ECO:0000256" key="3">
    <source>
        <dbReference type="ARBA" id="ARBA00022853"/>
    </source>
</evidence>
<dbReference type="AlphaFoldDB" id="A0A426Y5F7"/>
<evidence type="ECO:0000313" key="9">
    <source>
        <dbReference type="Proteomes" id="UP000287651"/>
    </source>
</evidence>
<evidence type="ECO:0000256" key="4">
    <source>
        <dbReference type="ARBA" id="ARBA00023015"/>
    </source>
</evidence>
<evidence type="ECO:0000256" key="5">
    <source>
        <dbReference type="ARBA" id="ARBA00023163"/>
    </source>
</evidence>
<evidence type="ECO:0000256" key="2">
    <source>
        <dbReference type="ARBA" id="ARBA00007117"/>
    </source>
</evidence>
<dbReference type="Pfam" id="PF07904">
    <property type="entry name" value="Eaf7"/>
    <property type="match status" value="1"/>
</dbReference>
<dbReference type="GO" id="GO:0006357">
    <property type="term" value="P:regulation of transcription by RNA polymerase II"/>
    <property type="evidence" value="ECO:0007669"/>
    <property type="project" value="TreeGrafter"/>
</dbReference>
<accession>A0A426Y5F7</accession>
<dbReference type="GO" id="GO:0006325">
    <property type="term" value="P:chromatin organization"/>
    <property type="evidence" value="ECO:0007669"/>
    <property type="project" value="UniProtKB-KW"/>
</dbReference>
<dbReference type="Proteomes" id="UP000287651">
    <property type="component" value="Unassembled WGS sequence"/>
</dbReference>
<name>A0A426Y5F7_ENSVE</name>
<feature type="compositionally biased region" description="Acidic residues" evidence="7">
    <location>
        <begin position="1"/>
        <end position="10"/>
    </location>
</feature>
<feature type="region of interest" description="Disordered" evidence="7">
    <location>
        <begin position="1"/>
        <end position="21"/>
    </location>
</feature>
<evidence type="ECO:0000256" key="7">
    <source>
        <dbReference type="SAM" id="MobiDB-lite"/>
    </source>
</evidence>
<proteinExistence type="inferred from homology"/>
<gene>
    <name evidence="8" type="ORF">B296_00049205</name>
</gene>
<dbReference type="PANTHER" id="PTHR13581">
    <property type="entry name" value="MRG-BINDING PROTEIN"/>
    <property type="match status" value="1"/>
</dbReference>